<evidence type="ECO:0000256" key="5">
    <source>
        <dbReference type="ARBA" id="ARBA00022825"/>
    </source>
</evidence>
<protein>
    <submittedName>
        <fullName evidence="10">Serine protease, subtilase family</fullName>
    </submittedName>
</protein>
<dbReference type="PRINTS" id="PR00723">
    <property type="entry name" value="SUBTILISIN"/>
</dbReference>
<dbReference type="PANTHER" id="PTHR43806:SF11">
    <property type="entry name" value="CEREVISIN-RELATED"/>
    <property type="match status" value="1"/>
</dbReference>
<dbReference type="SUPFAM" id="SSF54897">
    <property type="entry name" value="Protease propeptides/inhibitors"/>
    <property type="match status" value="1"/>
</dbReference>
<dbReference type="EMBL" id="CP001124">
    <property type="protein sequence ID" value="ACH40057.1"/>
    <property type="molecule type" value="Genomic_DNA"/>
</dbReference>
<evidence type="ECO:0000256" key="6">
    <source>
        <dbReference type="PROSITE-ProRule" id="PRU01240"/>
    </source>
</evidence>
<evidence type="ECO:0000313" key="11">
    <source>
        <dbReference type="Proteomes" id="UP000008825"/>
    </source>
</evidence>
<keyword evidence="3" id="KW-0479">Metal-binding</keyword>
<dbReference type="KEGG" id="gbm:Gbem_3055"/>
<dbReference type="InterPro" id="IPR000209">
    <property type="entry name" value="Peptidase_S8/S53_dom"/>
</dbReference>
<evidence type="ECO:0000256" key="8">
    <source>
        <dbReference type="SAM" id="SignalP"/>
    </source>
</evidence>
<dbReference type="eggNOG" id="COG1404">
    <property type="taxonomic scope" value="Bacteria"/>
</dbReference>
<dbReference type="PROSITE" id="PS00136">
    <property type="entry name" value="SUBTILASE_ASP"/>
    <property type="match status" value="1"/>
</dbReference>
<dbReference type="InterPro" id="IPR050131">
    <property type="entry name" value="Peptidase_S8_subtilisin-like"/>
</dbReference>
<evidence type="ECO:0000256" key="4">
    <source>
        <dbReference type="ARBA" id="ARBA00022801"/>
    </source>
</evidence>
<sequence>MVRTLMCYALVALVLIPGLAQGAEKKVIIGFRKTAPLTELEKQDRVHRAGGRVERSHAVANALTADLPEEAIGSLKQDPDVSYVEEDREFSAEPAFPEPELTPEYLLSWGVTRIAANRSAWNGIRGAGIKVAILDTGIDYNHPELKENYRGGYNFVTNTADPFDDSRRGHGTHLAGIIGAKDNGTGVVGVAPDASLYAVKILDRNMFGSTSRVLAGLEWAISNKVDVINISFSMPNSPLYFSQAVKDACDEAYAAGIVIVAAAGNSGQPVVDYPADFASVIAVAATAADNTRAFFSNYGAKIEFSAPGVGITSTLPGGRYGLLSGTSQAAPHVAGAVALLLSAGMVDDSAQDAGKVEAVRSWLGAGALDLGEPGRDATFGYGLVQAPAYWTVRRTPGPTWENALTLPVKAGKYRINVVNHGLRRLVIASPQGVQDVKHLQEGNWAHEETYFSFEYESATDDQITFYPFGSVGSSAEIGIAANL</sequence>
<dbReference type="AlphaFoldDB" id="B5E888"/>
<evidence type="ECO:0000256" key="2">
    <source>
        <dbReference type="ARBA" id="ARBA00022670"/>
    </source>
</evidence>
<name>B5E888_CITBB</name>
<feature type="domain" description="Peptidase S8/S53" evidence="9">
    <location>
        <begin position="126"/>
        <end position="382"/>
    </location>
</feature>
<dbReference type="OrthoDB" id="5395460at2"/>
<accession>B5E888</accession>
<dbReference type="SUPFAM" id="SSF52743">
    <property type="entry name" value="Subtilisin-like"/>
    <property type="match status" value="1"/>
</dbReference>
<keyword evidence="8" id="KW-0732">Signal</keyword>
<keyword evidence="11" id="KW-1185">Reference proteome</keyword>
<feature type="signal peptide" evidence="8">
    <location>
        <begin position="1"/>
        <end position="22"/>
    </location>
</feature>
<organism evidence="10 11">
    <name type="scientific">Citrifermentans bemidjiense (strain ATCC BAA-1014 / DSM 16622 / JCM 12645 / Bem)</name>
    <name type="common">Geobacter bemidjiensis</name>
    <dbReference type="NCBI Taxonomy" id="404380"/>
    <lineage>
        <taxon>Bacteria</taxon>
        <taxon>Pseudomonadati</taxon>
        <taxon>Thermodesulfobacteriota</taxon>
        <taxon>Desulfuromonadia</taxon>
        <taxon>Geobacterales</taxon>
        <taxon>Geobacteraceae</taxon>
        <taxon>Citrifermentans</taxon>
    </lineage>
</organism>
<reference evidence="10 11" key="1">
    <citation type="submission" date="2008-07" db="EMBL/GenBank/DDBJ databases">
        <title>Complete sequence of Geobacter bemidjiensis BEM.</title>
        <authorList>
            <consortium name="US DOE Joint Genome Institute"/>
            <person name="Lucas S."/>
            <person name="Copeland A."/>
            <person name="Lapidus A."/>
            <person name="Glavina del Rio T."/>
            <person name="Dalin E."/>
            <person name="Tice H."/>
            <person name="Bruce D."/>
            <person name="Goodwin L."/>
            <person name="Pitluck S."/>
            <person name="Kiss H."/>
            <person name="Brettin T."/>
            <person name="Detter J.C."/>
            <person name="Han C."/>
            <person name="Kuske C.R."/>
            <person name="Schmutz J."/>
            <person name="Larimer F."/>
            <person name="Land M."/>
            <person name="Hauser L."/>
            <person name="Kyrpides N."/>
            <person name="Lykidis A."/>
            <person name="Lovley D."/>
            <person name="Richardson P."/>
        </authorList>
    </citation>
    <scope>NUCLEOTIDE SEQUENCE [LARGE SCALE GENOMIC DNA]</scope>
    <source>
        <strain evidence="11">ATCC BAA-1014 / DSM 16622 / JCM 12645 / Bem</strain>
    </source>
</reference>
<feature type="active site" description="Charge relay system" evidence="6">
    <location>
        <position position="170"/>
    </location>
</feature>
<dbReference type="Gene3D" id="3.40.50.200">
    <property type="entry name" value="Peptidase S8/S53 domain"/>
    <property type="match status" value="1"/>
</dbReference>
<evidence type="ECO:0000313" key="10">
    <source>
        <dbReference type="EMBL" id="ACH40057.1"/>
    </source>
</evidence>
<keyword evidence="2 6" id="KW-0645">Protease</keyword>
<dbReference type="Gene3D" id="3.30.70.80">
    <property type="entry name" value="Peptidase S8 propeptide/proteinase inhibitor I9"/>
    <property type="match status" value="1"/>
</dbReference>
<dbReference type="PROSITE" id="PS51892">
    <property type="entry name" value="SUBTILASE"/>
    <property type="match status" value="1"/>
</dbReference>
<reference evidence="10 11" key="2">
    <citation type="journal article" date="2010" name="BMC Genomics">
        <title>The genome of Geobacter bemidjiensis, exemplar for the subsurface clade of Geobacter species that predominate in Fe(III)-reducing subsurface environments.</title>
        <authorList>
            <person name="Aklujkar M."/>
            <person name="Young N.D."/>
            <person name="Holmes D."/>
            <person name="Chavan M."/>
            <person name="Risso C."/>
            <person name="Kiss H.E."/>
            <person name="Han C.S."/>
            <person name="Land M.L."/>
            <person name="Lovley D.R."/>
        </authorList>
    </citation>
    <scope>NUCLEOTIDE SEQUENCE [LARGE SCALE GENOMIC DNA]</scope>
    <source>
        <strain evidence="11">ATCC BAA-1014 / DSM 16622 / JCM 12645 / Bem</strain>
    </source>
</reference>
<evidence type="ECO:0000256" key="7">
    <source>
        <dbReference type="RuleBase" id="RU003355"/>
    </source>
</evidence>
<dbReference type="InterPro" id="IPR023827">
    <property type="entry name" value="Peptidase_S8_Asp-AS"/>
</dbReference>
<dbReference type="Pfam" id="PF00082">
    <property type="entry name" value="Peptidase_S8"/>
    <property type="match status" value="1"/>
</dbReference>
<dbReference type="PANTHER" id="PTHR43806">
    <property type="entry name" value="PEPTIDASE S8"/>
    <property type="match status" value="1"/>
</dbReference>
<dbReference type="RefSeq" id="WP_012531488.1">
    <property type="nucleotide sequence ID" value="NC_011146.1"/>
</dbReference>
<dbReference type="InterPro" id="IPR037045">
    <property type="entry name" value="S8pro/Inhibitor_I9_sf"/>
</dbReference>
<dbReference type="GO" id="GO:0006508">
    <property type="term" value="P:proteolysis"/>
    <property type="evidence" value="ECO:0007669"/>
    <property type="project" value="UniProtKB-KW"/>
</dbReference>
<comment type="similarity">
    <text evidence="1 6 7">Belongs to the peptidase S8 family.</text>
</comment>
<evidence type="ECO:0000256" key="1">
    <source>
        <dbReference type="ARBA" id="ARBA00011073"/>
    </source>
</evidence>
<dbReference type="HOGENOM" id="CLU_011263_15_7_7"/>
<evidence type="ECO:0000259" key="9">
    <source>
        <dbReference type="Pfam" id="PF00082"/>
    </source>
</evidence>
<gene>
    <name evidence="10" type="ordered locus">Gbem_3055</name>
</gene>
<dbReference type="InterPro" id="IPR034202">
    <property type="entry name" value="Subtilisin_Carlsberg-like"/>
</dbReference>
<feature type="active site" description="Charge relay system" evidence="6">
    <location>
        <position position="327"/>
    </location>
</feature>
<keyword evidence="4 6" id="KW-0378">Hydrolase</keyword>
<feature type="active site" description="Charge relay system" evidence="6">
    <location>
        <position position="135"/>
    </location>
</feature>
<dbReference type="PROSITE" id="PS00138">
    <property type="entry name" value="SUBTILASE_SER"/>
    <property type="match status" value="1"/>
</dbReference>
<evidence type="ECO:0000256" key="3">
    <source>
        <dbReference type="ARBA" id="ARBA00022723"/>
    </source>
</evidence>
<dbReference type="STRING" id="404380.Gbem_3055"/>
<keyword evidence="5 6" id="KW-0720">Serine protease</keyword>
<dbReference type="GO" id="GO:0046872">
    <property type="term" value="F:metal ion binding"/>
    <property type="evidence" value="ECO:0007669"/>
    <property type="project" value="UniProtKB-KW"/>
</dbReference>
<dbReference type="InterPro" id="IPR015500">
    <property type="entry name" value="Peptidase_S8_subtilisin-rel"/>
</dbReference>
<dbReference type="Proteomes" id="UP000008825">
    <property type="component" value="Chromosome"/>
</dbReference>
<feature type="chain" id="PRO_5002832260" evidence="8">
    <location>
        <begin position="23"/>
        <end position="483"/>
    </location>
</feature>
<dbReference type="GO" id="GO:0004252">
    <property type="term" value="F:serine-type endopeptidase activity"/>
    <property type="evidence" value="ECO:0007669"/>
    <property type="project" value="UniProtKB-UniRule"/>
</dbReference>
<dbReference type="InterPro" id="IPR036852">
    <property type="entry name" value="Peptidase_S8/S53_dom_sf"/>
</dbReference>
<proteinExistence type="inferred from homology"/>
<dbReference type="CDD" id="cd07477">
    <property type="entry name" value="Peptidases_S8_Subtilisin_subset"/>
    <property type="match status" value="1"/>
</dbReference>
<dbReference type="InterPro" id="IPR023828">
    <property type="entry name" value="Peptidase_S8_Ser-AS"/>
</dbReference>